<evidence type="ECO:0000313" key="1">
    <source>
        <dbReference type="EMBL" id="KAF6743639.1"/>
    </source>
</evidence>
<reference evidence="1 2" key="1">
    <citation type="submission" date="2020-07" db="EMBL/GenBank/DDBJ databases">
        <title>Comparative genomics of pyrophilous fungi reveals a link between fire events and developmental genes.</title>
        <authorList>
            <consortium name="DOE Joint Genome Institute"/>
            <person name="Steindorff A.S."/>
            <person name="Carver A."/>
            <person name="Calhoun S."/>
            <person name="Stillman K."/>
            <person name="Liu H."/>
            <person name="Lipzen A."/>
            <person name="Pangilinan J."/>
            <person name="Labutti K."/>
            <person name="Bruns T.D."/>
            <person name="Grigoriev I.V."/>
        </authorList>
    </citation>
    <scope>NUCLEOTIDE SEQUENCE [LARGE SCALE GENOMIC DNA]</scope>
    <source>
        <strain evidence="1 2">CBS 144469</strain>
    </source>
</reference>
<dbReference type="EMBL" id="JACGCI010000140">
    <property type="protein sequence ID" value="KAF6743639.1"/>
    <property type="molecule type" value="Genomic_DNA"/>
</dbReference>
<name>A0A8H6HB01_9AGAR</name>
<gene>
    <name evidence="1" type="ORF">DFP72DRAFT_1052786</name>
</gene>
<dbReference type="AlphaFoldDB" id="A0A8H6HB01"/>
<keyword evidence="2" id="KW-1185">Reference proteome</keyword>
<accession>A0A8H6HB01</accession>
<organism evidence="1 2">
    <name type="scientific">Ephemerocybe angulata</name>
    <dbReference type="NCBI Taxonomy" id="980116"/>
    <lineage>
        <taxon>Eukaryota</taxon>
        <taxon>Fungi</taxon>
        <taxon>Dikarya</taxon>
        <taxon>Basidiomycota</taxon>
        <taxon>Agaricomycotina</taxon>
        <taxon>Agaricomycetes</taxon>
        <taxon>Agaricomycetidae</taxon>
        <taxon>Agaricales</taxon>
        <taxon>Agaricineae</taxon>
        <taxon>Psathyrellaceae</taxon>
        <taxon>Ephemerocybe</taxon>
    </lineage>
</organism>
<dbReference type="Proteomes" id="UP000521943">
    <property type="component" value="Unassembled WGS sequence"/>
</dbReference>
<sequence length="283" mass="30588">MPTDTRNARTVSQAGTRIAKSAGRARRHRCPLNELLDTVNDGVDDSLDAVLVVELAGSYSSGCSRRRHYIPRLFGASFEKNMLARVSAIIAIYSKHSIIDLRHTVQEAKGLSFKRDDLGVQQDNCARKDHQSPPRSHARCGHRMRSSALAPPLVGGVFAGLRRWAAQGRVTHCRKGARRGEVTAGAMTGGHSEFGRPSRSRRVVADVANLARDSGCRRAVAVVVVLQDEQAAMSEGVGGLEIGYAWGVDEVETARLLRRRVVVEISPLGVCGYSGIVDGGRAL</sequence>
<protein>
    <submittedName>
        <fullName evidence="1">Uncharacterized protein</fullName>
    </submittedName>
</protein>
<comment type="caution">
    <text evidence="1">The sequence shown here is derived from an EMBL/GenBank/DDBJ whole genome shotgun (WGS) entry which is preliminary data.</text>
</comment>
<evidence type="ECO:0000313" key="2">
    <source>
        <dbReference type="Proteomes" id="UP000521943"/>
    </source>
</evidence>
<dbReference type="OrthoDB" id="3124159at2759"/>
<proteinExistence type="predicted"/>